<proteinExistence type="inferred from homology"/>
<evidence type="ECO:0000256" key="7">
    <source>
        <dbReference type="ARBA" id="ARBA00065857"/>
    </source>
</evidence>
<dbReference type="AlphaFoldDB" id="A0A1Y2IGR9"/>
<evidence type="ECO:0000256" key="2">
    <source>
        <dbReference type="ARBA" id="ARBA00022980"/>
    </source>
</evidence>
<feature type="compositionally biased region" description="Low complexity" evidence="8">
    <location>
        <begin position="26"/>
        <end position="40"/>
    </location>
</feature>
<dbReference type="SUPFAM" id="SSF54999">
    <property type="entry name" value="Ribosomal protein S10"/>
    <property type="match status" value="1"/>
</dbReference>
<dbReference type="EMBL" id="KZ084119">
    <property type="protein sequence ID" value="OSD00335.1"/>
    <property type="molecule type" value="Genomic_DNA"/>
</dbReference>
<evidence type="ECO:0000256" key="8">
    <source>
        <dbReference type="SAM" id="MobiDB-lite"/>
    </source>
</evidence>
<sequence length="240" mass="26188">MFSRSCRSAVSALQRSLRFNSTNSRPPAAATEPTLPTGTPLSQIPDISEPFYASSIVHGRGVRPPHILPKTHGIPAATLHFRSYHPNLLDFFVHFAGHAAAALGIPISKPVHLPTQRRLWTVLRGPFVHKKSQENFERRTHKRVIKAWDAHPDTVDLLVQYLEKHIAAGVGMRAVRWTRAPVGIGAKTVETVRGQLRGSDAVPRAQKVKALGEQIVKEEMKAAAGAPTTEGAVQHTAPSS</sequence>
<dbReference type="STRING" id="1353009.A0A1Y2IGR9"/>
<feature type="domain" description="Small ribosomal subunit protein uS10" evidence="9">
    <location>
        <begin position="78"/>
        <end position="175"/>
    </location>
</feature>
<dbReference type="GO" id="GO:0005840">
    <property type="term" value="C:ribosome"/>
    <property type="evidence" value="ECO:0007669"/>
    <property type="project" value="UniProtKB-KW"/>
</dbReference>
<comment type="similarity">
    <text evidence="1">Belongs to the universal ribosomal protein uS10 family.</text>
</comment>
<dbReference type="InterPro" id="IPR027486">
    <property type="entry name" value="Ribosomal_uS10_dom"/>
</dbReference>
<comment type="function">
    <text evidence="6">Involved in mitochondrial genome encoded proteins translation. Involved in the binding of tRNA to the ribosomes.</text>
</comment>
<dbReference type="Gene3D" id="3.30.70.600">
    <property type="entry name" value="Ribosomal protein S10 domain"/>
    <property type="match status" value="1"/>
</dbReference>
<evidence type="ECO:0000256" key="4">
    <source>
        <dbReference type="ARBA" id="ARBA00035261"/>
    </source>
</evidence>
<evidence type="ECO:0000259" key="9">
    <source>
        <dbReference type="SMART" id="SM01403"/>
    </source>
</evidence>
<dbReference type="FunFam" id="3.30.70.600:FF:000003">
    <property type="entry name" value="30S ribosomal protein S10"/>
    <property type="match status" value="1"/>
</dbReference>
<evidence type="ECO:0000313" key="10">
    <source>
        <dbReference type="EMBL" id="OSD00335.1"/>
    </source>
</evidence>
<protein>
    <recommendedName>
        <fullName evidence="4">Small ribosomal subunit protein uS10m</fullName>
    </recommendedName>
    <alternativeName>
        <fullName evidence="5">37S ribosomal protein S10, mitochondrial</fullName>
    </alternativeName>
</protein>
<dbReference type="Pfam" id="PF00338">
    <property type="entry name" value="Ribosomal_S10"/>
    <property type="match status" value="1"/>
</dbReference>
<dbReference type="GO" id="GO:0006412">
    <property type="term" value="P:translation"/>
    <property type="evidence" value="ECO:0007669"/>
    <property type="project" value="InterPro"/>
</dbReference>
<reference evidence="10 11" key="1">
    <citation type="journal article" date="2015" name="Biotechnol. Biofuels">
        <title>Enhanced degradation of softwood versus hardwood by the white-rot fungus Pycnoporus coccineus.</title>
        <authorList>
            <person name="Couturier M."/>
            <person name="Navarro D."/>
            <person name="Chevret D."/>
            <person name="Henrissat B."/>
            <person name="Piumi F."/>
            <person name="Ruiz-Duenas F.J."/>
            <person name="Martinez A.T."/>
            <person name="Grigoriev I.V."/>
            <person name="Riley R."/>
            <person name="Lipzen A."/>
            <person name="Berrin J.G."/>
            <person name="Master E.R."/>
            <person name="Rosso M.N."/>
        </authorList>
    </citation>
    <scope>NUCLEOTIDE SEQUENCE [LARGE SCALE GENOMIC DNA]</scope>
    <source>
        <strain evidence="10 11">BRFM310</strain>
    </source>
</reference>
<organism evidence="10 11">
    <name type="scientific">Trametes coccinea (strain BRFM310)</name>
    <name type="common">Pycnoporus coccineus</name>
    <dbReference type="NCBI Taxonomy" id="1353009"/>
    <lineage>
        <taxon>Eukaryota</taxon>
        <taxon>Fungi</taxon>
        <taxon>Dikarya</taxon>
        <taxon>Basidiomycota</taxon>
        <taxon>Agaricomycotina</taxon>
        <taxon>Agaricomycetes</taxon>
        <taxon>Polyporales</taxon>
        <taxon>Polyporaceae</taxon>
        <taxon>Trametes</taxon>
    </lineage>
</organism>
<dbReference type="OrthoDB" id="366214at2759"/>
<keyword evidence="11" id="KW-1185">Reference proteome</keyword>
<dbReference type="SMART" id="SM01403">
    <property type="entry name" value="Ribosomal_S10"/>
    <property type="match status" value="1"/>
</dbReference>
<gene>
    <name evidence="10" type="ORF">PYCCODRAFT_1414409</name>
</gene>
<evidence type="ECO:0000256" key="6">
    <source>
        <dbReference type="ARBA" id="ARBA00057689"/>
    </source>
</evidence>
<keyword evidence="3" id="KW-0687">Ribonucleoprotein</keyword>
<dbReference type="InterPro" id="IPR036838">
    <property type="entry name" value="Ribosomal_uS10_dom_sf"/>
</dbReference>
<accession>A0A1Y2IGR9</accession>
<feature type="region of interest" description="Disordered" evidence="8">
    <location>
        <begin position="20"/>
        <end position="40"/>
    </location>
</feature>
<comment type="subunit">
    <text evidence="7">Part of the mitochondrial small ribosomal subunit.</text>
</comment>
<evidence type="ECO:0000313" key="11">
    <source>
        <dbReference type="Proteomes" id="UP000193067"/>
    </source>
</evidence>
<evidence type="ECO:0000256" key="5">
    <source>
        <dbReference type="ARBA" id="ARBA00042916"/>
    </source>
</evidence>
<dbReference type="NCBIfam" id="TIGR01049">
    <property type="entry name" value="rpsJ_bact"/>
    <property type="match status" value="1"/>
</dbReference>
<evidence type="ECO:0000256" key="3">
    <source>
        <dbReference type="ARBA" id="ARBA00023274"/>
    </source>
</evidence>
<dbReference type="Proteomes" id="UP000193067">
    <property type="component" value="Unassembled WGS sequence"/>
</dbReference>
<evidence type="ECO:0000256" key="1">
    <source>
        <dbReference type="ARBA" id="ARBA00007102"/>
    </source>
</evidence>
<dbReference type="PANTHER" id="PTHR11700">
    <property type="entry name" value="30S RIBOSOMAL PROTEIN S10 FAMILY MEMBER"/>
    <property type="match status" value="1"/>
</dbReference>
<keyword evidence="2 10" id="KW-0689">Ribosomal protein</keyword>
<dbReference type="PRINTS" id="PR00971">
    <property type="entry name" value="RIBOSOMALS10"/>
</dbReference>
<dbReference type="HAMAP" id="MF_00508">
    <property type="entry name" value="Ribosomal_uS10"/>
    <property type="match status" value="1"/>
</dbReference>
<dbReference type="GO" id="GO:0003735">
    <property type="term" value="F:structural constituent of ribosome"/>
    <property type="evidence" value="ECO:0007669"/>
    <property type="project" value="InterPro"/>
</dbReference>
<dbReference type="GO" id="GO:1990904">
    <property type="term" value="C:ribonucleoprotein complex"/>
    <property type="evidence" value="ECO:0007669"/>
    <property type="project" value="UniProtKB-KW"/>
</dbReference>
<dbReference type="InterPro" id="IPR001848">
    <property type="entry name" value="Ribosomal_uS10"/>
</dbReference>
<name>A0A1Y2IGR9_TRAC3</name>